<organism evidence="6 7">
    <name type="scientific">Actinoplanes sichuanensis</name>
    <dbReference type="NCBI Taxonomy" id="512349"/>
    <lineage>
        <taxon>Bacteria</taxon>
        <taxon>Bacillati</taxon>
        <taxon>Actinomycetota</taxon>
        <taxon>Actinomycetes</taxon>
        <taxon>Micromonosporales</taxon>
        <taxon>Micromonosporaceae</taxon>
        <taxon>Actinoplanes</taxon>
    </lineage>
</organism>
<dbReference type="InterPro" id="IPR050109">
    <property type="entry name" value="HTH-type_TetR-like_transc_reg"/>
</dbReference>
<dbReference type="Gene3D" id="1.10.357.10">
    <property type="entry name" value="Tetracycline Repressor, domain 2"/>
    <property type="match status" value="1"/>
</dbReference>
<dbReference type="Pfam" id="PF00440">
    <property type="entry name" value="TetR_N"/>
    <property type="match status" value="1"/>
</dbReference>
<evidence type="ECO:0000256" key="1">
    <source>
        <dbReference type="ARBA" id="ARBA00023015"/>
    </source>
</evidence>
<evidence type="ECO:0000256" key="4">
    <source>
        <dbReference type="PROSITE-ProRule" id="PRU00335"/>
    </source>
</evidence>
<feature type="DNA-binding region" description="H-T-H motif" evidence="4">
    <location>
        <begin position="39"/>
        <end position="58"/>
    </location>
</feature>
<evidence type="ECO:0000256" key="2">
    <source>
        <dbReference type="ARBA" id="ARBA00023125"/>
    </source>
</evidence>
<dbReference type="SUPFAM" id="SSF46689">
    <property type="entry name" value="Homeodomain-like"/>
    <property type="match status" value="1"/>
</dbReference>
<keyword evidence="1" id="KW-0805">Transcription regulation</keyword>
<dbReference type="Proteomes" id="UP001597183">
    <property type="component" value="Unassembled WGS sequence"/>
</dbReference>
<evidence type="ECO:0000313" key="6">
    <source>
        <dbReference type="EMBL" id="MFD1373325.1"/>
    </source>
</evidence>
<evidence type="ECO:0000259" key="5">
    <source>
        <dbReference type="PROSITE" id="PS50977"/>
    </source>
</evidence>
<keyword evidence="3" id="KW-0804">Transcription</keyword>
<evidence type="ECO:0000256" key="3">
    <source>
        <dbReference type="ARBA" id="ARBA00023163"/>
    </source>
</evidence>
<accession>A0ABW4ASW6</accession>
<dbReference type="PANTHER" id="PTHR30055:SF234">
    <property type="entry name" value="HTH-TYPE TRANSCRIPTIONAL REGULATOR BETI"/>
    <property type="match status" value="1"/>
</dbReference>
<keyword evidence="7" id="KW-1185">Reference proteome</keyword>
<keyword evidence="2 4" id="KW-0238">DNA-binding</keyword>
<gene>
    <name evidence="6" type="ORF">ACFQ5G_49020</name>
</gene>
<dbReference type="PANTHER" id="PTHR30055">
    <property type="entry name" value="HTH-TYPE TRANSCRIPTIONAL REGULATOR RUTR"/>
    <property type="match status" value="1"/>
</dbReference>
<dbReference type="InterPro" id="IPR009057">
    <property type="entry name" value="Homeodomain-like_sf"/>
</dbReference>
<sequence length="207" mass="22002">MAQSRYHSPRRADAAAATRAEILACARDLFMTNGYAGTTVPQIARAARVAVPTVYASTGGKADILAALLTTITEDPASGDVAAAISAVDDPARVIAIVGEGTWHNHRRHWDTIVGLFPQARSEPSAAAVHANILRLYQAAIGVVADRLVELGGLRPGLSRDDVLDILWFYFGDAAWSALSLDRGWPLDRTRDWLIAAATAALLPPPG</sequence>
<evidence type="ECO:0000313" key="7">
    <source>
        <dbReference type="Proteomes" id="UP001597183"/>
    </source>
</evidence>
<dbReference type="EMBL" id="JBHTMK010000065">
    <property type="protein sequence ID" value="MFD1373325.1"/>
    <property type="molecule type" value="Genomic_DNA"/>
</dbReference>
<dbReference type="InterPro" id="IPR001647">
    <property type="entry name" value="HTH_TetR"/>
</dbReference>
<proteinExistence type="predicted"/>
<dbReference type="PROSITE" id="PS50977">
    <property type="entry name" value="HTH_TETR_2"/>
    <property type="match status" value="1"/>
</dbReference>
<comment type="caution">
    <text evidence="6">The sequence shown here is derived from an EMBL/GenBank/DDBJ whole genome shotgun (WGS) entry which is preliminary data.</text>
</comment>
<protein>
    <submittedName>
        <fullName evidence="6">TetR/AcrR family transcriptional regulator</fullName>
    </submittedName>
</protein>
<name>A0ABW4ASW6_9ACTN</name>
<dbReference type="RefSeq" id="WP_317791838.1">
    <property type="nucleotide sequence ID" value="NZ_AP028461.1"/>
</dbReference>
<feature type="domain" description="HTH tetR-type" evidence="5">
    <location>
        <begin position="16"/>
        <end position="76"/>
    </location>
</feature>
<reference evidence="7" key="1">
    <citation type="journal article" date="2019" name="Int. J. Syst. Evol. Microbiol.">
        <title>The Global Catalogue of Microorganisms (GCM) 10K type strain sequencing project: providing services to taxonomists for standard genome sequencing and annotation.</title>
        <authorList>
            <consortium name="The Broad Institute Genomics Platform"/>
            <consortium name="The Broad Institute Genome Sequencing Center for Infectious Disease"/>
            <person name="Wu L."/>
            <person name="Ma J."/>
        </authorList>
    </citation>
    <scope>NUCLEOTIDE SEQUENCE [LARGE SCALE GENOMIC DNA]</scope>
    <source>
        <strain evidence="7">CCM 7526</strain>
    </source>
</reference>